<dbReference type="AlphaFoldDB" id="A0A1T5HYU6"/>
<reference evidence="1 2" key="1">
    <citation type="submission" date="2017-02" db="EMBL/GenBank/DDBJ databases">
        <authorList>
            <person name="Peterson S.W."/>
        </authorList>
    </citation>
    <scope>NUCLEOTIDE SEQUENCE [LARGE SCALE GENOMIC DNA]</scope>
    <source>
        <strain evidence="2">type strain: NCCB 100098</strain>
    </source>
</reference>
<organism evidence="1 2">
    <name type="scientific">Photobacterium piscicola</name>
    <dbReference type="NCBI Taxonomy" id="1378299"/>
    <lineage>
        <taxon>Bacteria</taxon>
        <taxon>Pseudomonadati</taxon>
        <taxon>Pseudomonadota</taxon>
        <taxon>Gammaproteobacteria</taxon>
        <taxon>Vibrionales</taxon>
        <taxon>Vibrionaceae</taxon>
        <taxon>Photobacterium</taxon>
    </lineage>
</organism>
<dbReference type="Pfam" id="PF11993">
    <property type="entry name" value="VC2046"/>
    <property type="match status" value="1"/>
</dbReference>
<dbReference type="EMBL" id="FUZI01000002">
    <property type="protein sequence ID" value="SKC31999.1"/>
    <property type="molecule type" value="Genomic_DNA"/>
</dbReference>
<evidence type="ECO:0000313" key="2">
    <source>
        <dbReference type="Proteomes" id="UP000189966"/>
    </source>
</evidence>
<sequence length="185" mass="20712">MSITLIPYLTWLVINYMQTQSLDNVQLINEIQLGTNLNHAVEGGRRADFALMLALLSSDLHENIPVDTTPIEIQSSQQLRAYFEIPASQPLTATAACYQRAAEQAHAFHQASLTSTRLLAQLQPTALSYPPQQTKGLPEDLFHNLSTHERRKLPPIEPKPLQATPQDLYLALIKSKRMSEISWAA</sequence>
<accession>A0A1T5HYU6</accession>
<evidence type="ECO:0000313" key="1">
    <source>
        <dbReference type="EMBL" id="SKC31999.1"/>
    </source>
</evidence>
<dbReference type="InterPro" id="IPR021879">
    <property type="entry name" value="VC2046_fam"/>
</dbReference>
<dbReference type="Proteomes" id="UP000189966">
    <property type="component" value="Unassembled WGS sequence"/>
</dbReference>
<name>A0A1T5HYU6_9GAMM</name>
<gene>
    <name evidence="1" type="ORF">CZ809_01513</name>
</gene>
<protein>
    <submittedName>
        <fullName evidence="1">Ribosomal S4P (Gammaproteobacterial)</fullName>
    </submittedName>
</protein>
<proteinExistence type="predicted"/>